<evidence type="ECO:0000313" key="4">
    <source>
        <dbReference type="Proteomes" id="UP000293854"/>
    </source>
</evidence>
<keyword evidence="1" id="KW-0802">TPR repeat</keyword>
<dbReference type="Gene3D" id="1.25.40.10">
    <property type="entry name" value="Tetratricopeptide repeat domain"/>
    <property type="match status" value="2"/>
</dbReference>
<sequence>MAQNEHKNVIPMQRDAAFFKRVAESKTKQKDYHKAAEYYHKAFELSPSDFELLIDYTEALKEIGRGGNVADYYYDYIAKGEHLADAYYQLSQLFITLNDPNKAFCFGINYVLESGDEEYRSELEGMFEVVYDDLDKLEKESQAFAVQMIFQHLFSQGRLEDARDYILRQEMKVRAHHSIRNLLAMCYLYLGDYEQARSMLKQLLKENQTDVHALCHYTLLLYNTKDKAYPNYLQSLSKVVPMNDDETFKLGIVLSYLKKYEASQKLLFPLYKKGKFISLQLFHALSYNYYFLGNKEESMQFWNKLREMTKGNPGYPPWIISENDNFFQSNIMPLLTSEDNHARLYGIFLLNQVNGKELMITEEVWSVLETMDEYEKLYLTYLIKELKLVKLDFIHRGMLALYENETLRHYHNLFIAWIDRAEGIIASGYDLEHVEGYVAAFVYLFFQQSQQKVTKKQAAEWFDISTYRLNKSIDILLEV</sequence>
<dbReference type="Proteomes" id="UP000595942">
    <property type="component" value="Chromosome"/>
</dbReference>
<protein>
    <submittedName>
        <fullName evidence="2">Tetratricopeptide repeat protein</fullName>
    </submittedName>
</protein>
<proteinExistence type="predicted"/>
<dbReference type="KEGG" id="scv:A4G25_05615"/>
<dbReference type="GO" id="GO:0006383">
    <property type="term" value="P:transcription by RNA polymerase III"/>
    <property type="evidence" value="ECO:0007669"/>
    <property type="project" value="InterPro"/>
</dbReference>
<dbReference type="GeneID" id="93727336"/>
<evidence type="ECO:0000313" key="5">
    <source>
        <dbReference type="Proteomes" id="UP000595942"/>
    </source>
</evidence>
<feature type="repeat" description="TPR" evidence="1">
    <location>
        <begin position="16"/>
        <end position="49"/>
    </location>
</feature>
<dbReference type="EMBL" id="CP068073">
    <property type="protein sequence ID" value="QQS82753.1"/>
    <property type="molecule type" value="Genomic_DNA"/>
</dbReference>
<dbReference type="SMART" id="SM00028">
    <property type="entry name" value="TPR"/>
    <property type="match status" value="2"/>
</dbReference>
<dbReference type="PROSITE" id="PS50005">
    <property type="entry name" value="TPR"/>
    <property type="match status" value="1"/>
</dbReference>
<dbReference type="InterPro" id="IPR039340">
    <property type="entry name" value="Tfc4/TFIIIC-102/Sfc4"/>
</dbReference>
<evidence type="ECO:0000313" key="2">
    <source>
        <dbReference type="EMBL" id="QQS82753.1"/>
    </source>
</evidence>
<keyword evidence="5" id="KW-1185">Reference proteome</keyword>
<organism evidence="3 4">
    <name type="scientific">Staphylococcus condimenti</name>
    <dbReference type="NCBI Taxonomy" id="70255"/>
    <lineage>
        <taxon>Bacteria</taxon>
        <taxon>Bacillati</taxon>
        <taxon>Bacillota</taxon>
        <taxon>Bacilli</taxon>
        <taxon>Bacillales</taxon>
        <taxon>Staphylococcaceae</taxon>
        <taxon>Staphylococcus</taxon>
    </lineage>
</organism>
<gene>
    <name evidence="3" type="ORF">EIG99_02580</name>
    <name evidence="2" type="ORF">I6J05_00050</name>
</gene>
<dbReference type="SUPFAM" id="SSF48452">
    <property type="entry name" value="TPR-like"/>
    <property type="match status" value="2"/>
</dbReference>
<name>A0A143PCG3_9STAP</name>
<dbReference type="Proteomes" id="UP000293854">
    <property type="component" value="Unassembled WGS sequence"/>
</dbReference>
<dbReference type="EMBL" id="RQTE01000049">
    <property type="protein sequence ID" value="RZI03747.1"/>
    <property type="molecule type" value="Genomic_DNA"/>
</dbReference>
<reference evidence="3 4" key="1">
    <citation type="submission" date="2018-11" db="EMBL/GenBank/DDBJ databases">
        <title>Genomic profiling of Staphylococcus species from a Poultry farm system in KwaZulu-Natal, South Africa.</title>
        <authorList>
            <person name="Amoako D.G."/>
            <person name="Somboro A.M."/>
            <person name="Abia A.L.K."/>
            <person name="Bester L.A."/>
            <person name="Essack S.Y."/>
        </authorList>
    </citation>
    <scope>NUCLEOTIDE SEQUENCE [LARGE SCALE GENOMIC DNA]</scope>
    <source>
        <strain evidence="3 4">SA11</strain>
    </source>
</reference>
<accession>A0A143PCG3</accession>
<evidence type="ECO:0000256" key="1">
    <source>
        <dbReference type="PROSITE-ProRule" id="PRU00339"/>
    </source>
</evidence>
<dbReference type="PANTHER" id="PTHR23082:SF0">
    <property type="entry name" value="GENERAL TRANSCRIPTION FACTOR 3C POLYPEPTIDE 3"/>
    <property type="match status" value="1"/>
</dbReference>
<dbReference type="InterPro" id="IPR019734">
    <property type="entry name" value="TPR_rpt"/>
</dbReference>
<dbReference type="RefSeq" id="WP_047132681.1">
    <property type="nucleotide sequence ID" value="NZ_CP015114.1"/>
</dbReference>
<dbReference type="InterPro" id="IPR011990">
    <property type="entry name" value="TPR-like_helical_dom_sf"/>
</dbReference>
<dbReference type="Pfam" id="PF13174">
    <property type="entry name" value="TPR_6"/>
    <property type="match status" value="1"/>
</dbReference>
<dbReference type="OrthoDB" id="2418389at2"/>
<reference evidence="2 5" key="2">
    <citation type="submission" date="2021-01" db="EMBL/GenBank/DDBJ databases">
        <title>FDA dAtabase for Regulatory Grade micrObial Sequences (FDA-ARGOS): Supporting development and validation of Infectious Disease Dx tests.</title>
        <authorList>
            <person name="Sproer C."/>
            <person name="Gronow S."/>
            <person name="Severitt S."/>
            <person name="Schroder I."/>
            <person name="Tallon L."/>
            <person name="Sadzewicz L."/>
            <person name="Zhao X."/>
            <person name="Boylan J."/>
            <person name="Ott S."/>
            <person name="Bowen H."/>
            <person name="Vavikolanu K."/>
            <person name="Mehta A."/>
            <person name="Aluvathingal J."/>
            <person name="Nadendla S."/>
            <person name="Lowell S."/>
            <person name="Myers T."/>
            <person name="Yan Y."/>
            <person name="Sichtig H."/>
        </authorList>
    </citation>
    <scope>NUCLEOTIDE SEQUENCE [LARGE SCALE GENOMIC DNA]</scope>
    <source>
        <strain evidence="2 5">FDAARGOS_1148</strain>
    </source>
</reference>
<dbReference type="Pfam" id="PF13181">
    <property type="entry name" value="TPR_8"/>
    <property type="match status" value="1"/>
</dbReference>
<dbReference type="PANTHER" id="PTHR23082">
    <property type="entry name" value="TRANSCRIPTION INITIATION FACTOR IIIC TFIIIC , POLYPEPTIDE 3-RELATED"/>
    <property type="match status" value="1"/>
</dbReference>
<dbReference type="GO" id="GO:0000127">
    <property type="term" value="C:transcription factor TFIIIC complex"/>
    <property type="evidence" value="ECO:0007669"/>
    <property type="project" value="TreeGrafter"/>
</dbReference>
<dbReference type="AlphaFoldDB" id="A0A143PCG3"/>
<evidence type="ECO:0000313" key="3">
    <source>
        <dbReference type="EMBL" id="RZI03747.1"/>
    </source>
</evidence>